<dbReference type="AlphaFoldDB" id="A0A430G464"/>
<organism evidence="6 7">
    <name type="scientific">Sphingomonas koreensis</name>
    <dbReference type="NCBI Taxonomy" id="93064"/>
    <lineage>
        <taxon>Bacteria</taxon>
        <taxon>Pseudomonadati</taxon>
        <taxon>Pseudomonadota</taxon>
        <taxon>Alphaproteobacteria</taxon>
        <taxon>Sphingomonadales</taxon>
        <taxon>Sphingomonadaceae</taxon>
        <taxon>Sphingomonas</taxon>
    </lineage>
</organism>
<evidence type="ECO:0000256" key="4">
    <source>
        <dbReference type="HAMAP-Rule" id="MF_00724"/>
    </source>
</evidence>
<dbReference type="GO" id="GO:0009425">
    <property type="term" value="C:bacterial-type flagellum basal body"/>
    <property type="evidence" value="ECO:0007669"/>
    <property type="project" value="UniProtKB-SubCell"/>
</dbReference>
<dbReference type="PANTHER" id="PTHR34653:SF1">
    <property type="entry name" value="FLAGELLAR HOOK-BASAL BODY COMPLEX PROTEIN FLIE"/>
    <property type="match status" value="1"/>
</dbReference>
<evidence type="ECO:0000256" key="1">
    <source>
        <dbReference type="ARBA" id="ARBA00004117"/>
    </source>
</evidence>
<proteinExistence type="inferred from homology"/>
<dbReference type="Proteomes" id="UP000287746">
    <property type="component" value="Unassembled WGS sequence"/>
</dbReference>
<keyword evidence="3 4" id="KW-0975">Bacterial flagellum</keyword>
<dbReference type="EMBL" id="QQYZ01000007">
    <property type="protein sequence ID" value="RSY85959.1"/>
    <property type="molecule type" value="Genomic_DNA"/>
</dbReference>
<dbReference type="Pfam" id="PF02049">
    <property type="entry name" value="FliE"/>
    <property type="match status" value="1"/>
</dbReference>
<dbReference type="PANTHER" id="PTHR34653">
    <property type="match status" value="1"/>
</dbReference>
<name>A0A430G464_9SPHN</name>
<evidence type="ECO:0000256" key="3">
    <source>
        <dbReference type="ARBA" id="ARBA00023143"/>
    </source>
</evidence>
<protein>
    <recommendedName>
        <fullName evidence="4 5">Flagellar hook-basal body complex protein FliE</fullName>
    </recommendedName>
</protein>
<dbReference type="GO" id="GO:0071973">
    <property type="term" value="P:bacterial-type flagellum-dependent cell motility"/>
    <property type="evidence" value="ECO:0007669"/>
    <property type="project" value="InterPro"/>
</dbReference>
<keyword evidence="6" id="KW-0282">Flagellum</keyword>
<evidence type="ECO:0000256" key="2">
    <source>
        <dbReference type="ARBA" id="ARBA00009272"/>
    </source>
</evidence>
<keyword evidence="6" id="KW-0966">Cell projection</keyword>
<dbReference type="InterPro" id="IPR001624">
    <property type="entry name" value="FliE"/>
</dbReference>
<reference evidence="6 7" key="1">
    <citation type="submission" date="2018-07" db="EMBL/GenBank/DDBJ databases">
        <title>Genomic and Epidemiologic Investigation of an Indolent Hospital Outbreak.</title>
        <authorList>
            <person name="Johnson R.C."/>
            <person name="Deming C."/>
            <person name="Conlan S."/>
            <person name="Zellmer C.J."/>
            <person name="Michelin A.V."/>
            <person name="Lee-Lin S."/>
            <person name="Thomas P.J."/>
            <person name="Park M."/>
            <person name="Weingarten R.A."/>
            <person name="Less J."/>
            <person name="Dekker J.P."/>
            <person name="Frank K.M."/>
            <person name="Musser K.A."/>
            <person name="Mcquiston J.R."/>
            <person name="Henderson D.K."/>
            <person name="Lau A.F."/>
            <person name="Palmore T.N."/>
            <person name="Segre J.A."/>
        </authorList>
    </citation>
    <scope>NUCLEOTIDE SEQUENCE [LARGE SCALE GENOMIC DNA]</scope>
    <source>
        <strain evidence="6 7">SK-CDC1_0717</strain>
    </source>
</reference>
<evidence type="ECO:0000313" key="6">
    <source>
        <dbReference type="EMBL" id="RSY85959.1"/>
    </source>
</evidence>
<dbReference type="PRINTS" id="PR01006">
    <property type="entry name" value="FLGHOOKFLIE"/>
</dbReference>
<comment type="similarity">
    <text evidence="2 4">Belongs to the FliE family.</text>
</comment>
<dbReference type="NCBIfam" id="TIGR00205">
    <property type="entry name" value="fliE"/>
    <property type="match status" value="1"/>
</dbReference>
<dbReference type="RefSeq" id="WP_126004348.1">
    <property type="nucleotide sequence ID" value="NZ_QQYZ01000007.1"/>
</dbReference>
<evidence type="ECO:0000313" key="7">
    <source>
        <dbReference type="Proteomes" id="UP000287746"/>
    </source>
</evidence>
<comment type="subcellular location">
    <subcellularLocation>
        <location evidence="1 4">Bacterial flagellum basal body</location>
    </subcellularLocation>
</comment>
<accession>A0A430G464</accession>
<dbReference type="HAMAP" id="MF_00724">
    <property type="entry name" value="FliE"/>
    <property type="match status" value="1"/>
</dbReference>
<keyword evidence="6" id="KW-0969">Cilium</keyword>
<comment type="caution">
    <text evidence="6">The sequence shown here is derived from an EMBL/GenBank/DDBJ whole genome shotgun (WGS) entry which is preliminary data.</text>
</comment>
<dbReference type="GO" id="GO:0005198">
    <property type="term" value="F:structural molecule activity"/>
    <property type="evidence" value="ECO:0007669"/>
    <property type="project" value="UniProtKB-UniRule"/>
</dbReference>
<evidence type="ECO:0000256" key="5">
    <source>
        <dbReference type="NCBIfam" id="TIGR00205"/>
    </source>
</evidence>
<gene>
    <name evidence="4 6" type="primary">fliE</name>
    <name evidence="6" type="ORF">DAH66_09690</name>
</gene>
<dbReference type="GO" id="GO:0003774">
    <property type="term" value="F:cytoskeletal motor activity"/>
    <property type="evidence" value="ECO:0007669"/>
    <property type="project" value="InterPro"/>
</dbReference>
<sequence>MSTIDPVAALNLYAQGVEGRAPGFAAPFAKPSGAGFGDVLMSGLRSVDNKLETAEQLVRRFAVDDSIPVHQVTIALEQARLSVELAMQVRTRLVEGYRELMNMQL</sequence>